<evidence type="ECO:0000256" key="2">
    <source>
        <dbReference type="SAM" id="MobiDB-lite"/>
    </source>
</evidence>
<gene>
    <name evidence="5" type="ORF">IRJ16_01405</name>
</gene>
<dbReference type="PROSITE" id="PS51352">
    <property type="entry name" value="THIOREDOXIN_2"/>
    <property type="match status" value="1"/>
</dbReference>
<accession>A0A929PUA2</accession>
<dbReference type="InterPro" id="IPR036249">
    <property type="entry name" value="Thioredoxin-like_sf"/>
</dbReference>
<organism evidence="5 6">
    <name type="scientific">Mucilaginibacter myungsuensis</name>
    <dbReference type="NCBI Taxonomy" id="649104"/>
    <lineage>
        <taxon>Bacteria</taxon>
        <taxon>Pseudomonadati</taxon>
        <taxon>Bacteroidota</taxon>
        <taxon>Sphingobacteriia</taxon>
        <taxon>Sphingobacteriales</taxon>
        <taxon>Sphingobacteriaceae</taxon>
        <taxon>Mucilaginibacter</taxon>
    </lineage>
</organism>
<dbReference type="PROSITE" id="PS00194">
    <property type="entry name" value="THIOREDOXIN_1"/>
    <property type="match status" value="1"/>
</dbReference>
<evidence type="ECO:0000256" key="1">
    <source>
        <dbReference type="ARBA" id="ARBA00023284"/>
    </source>
</evidence>
<feature type="chain" id="PRO_5036953217" evidence="3">
    <location>
        <begin position="20"/>
        <end position="197"/>
    </location>
</feature>
<feature type="signal peptide" evidence="3">
    <location>
        <begin position="1"/>
        <end position="19"/>
    </location>
</feature>
<feature type="region of interest" description="Disordered" evidence="2">
    <location>
        <begin position="175"/>
        <end position="197"/>
    </location>
</feature>
<dbReference type="CDD" id="cd02947">
    <property type="entry name" value="TRX_family"/>
    <property type="match status" value="1"/>
</dbReference>
<evidence type="ECO:0000313" key="5">
    <source>
        <dbReference type="EMBL" id="MBE9660528.1"/>
    </source>
</evidence>
<evidence type="ECO:0000259" key="4">
    <source>
        <dbReference type="PROSITE" id="PS51352"/>
    </source>
</evidence>
<reference evidence="5" key="1">
    <citation type="submission" date="2020-10" db="EMBL/GenBank/DDBJ databases">
        <title>Mucilaginibacter mali sp. nov., isolated from rhizosphere soil of apple orchard.</title>
        <authorList>
            <person name="Lee J.-S."/>
            <person name="Kim H.S."/>
            <person name="Kim J.-S."/>
        </authorList>
    </citation>
    <scope>NUCLEOTIDE SEQUENCE</scope>
    <source>
        <strain evidence="5">KCTC 22746</strain>
    </source>
</reference>
<dbReference type="InterPro" id="IPR013766">
    <property type="entry name" value="Thioredoxin_domain"/>
</dbReference>
<dbReference type="RefSeq" id="WP_194109725.1">
    <property type="nucleotide sequence ID" value="NZ_JADFFL010000001.1"/>
</dbReference>
<evidence type="ECO:0000313" key="6">
    <source>
        <dbReference type="Proteomes" id="UP000622475"/>
    </source>
</evidence>
<feature type="domain" description="Thioredoxin" evidence="4">
    <location>
        <begin position="9"/>
        <end position="161"/>
    </location>
</feature>
<dbReference type="SUPFAM" id="SSF52833">
    <property type="entry name" value="Thioredoxin-like"/>
    <property type="match status" value="1"/>
</dbReference>
<keyword evidence="6" id="KW-1185">Reference proteome</keyword>
<keyword evidence="1" id="KW-0676">Redox-active center</keyword>
<dbReference type="Gene3D" id="3.40.30.10">
    <property type="entry name" value="Glutaredoxin"/>
    <property type="match status" value="1"/>
</dbReference>
<dbReference type="EMBL" id="JADFFL010000001">
    <property type="protein sequence ID" value="MBE9660528.1"/>
    <property type="molecule type" value="Genomic_DNA"/>
</dbReference>
<evidence type="ECO:0000256" key="3">
    <source>
        <dbReference type="SAM" id="SignalP"/>
    </source>
</evidence>
<proteinExistence type="predicted"/>
<sequence>MKKQLILGLMLLFTAGAFAQTEMPTAESVLKKAYAQASKEKKKVMVIFHASWCGWCKKMDASMAEPALSKFFTDNYVIAHLDVLEQPEKKNLENPGAADVMKQYQGDKAGLPFWFVADTKGKKLGDSQIRPEGAALDTYGTNVGCPADDNEVAHFIKVLKGTSKLNDSELAQITERFAKNKPAPRPAAAKPAATGSR</sequence>
<dbReference type="Proteomes" id="UP000622475">
    <property type="component" value="Unassembled WGS sequence"/>
</dbReference>
<dbReference type="Pfam" id="PF13899">
    <property type="entry name" value="Thioredoxin_7"/>
    <property type="match status" value="1"/>
</dbReference>
<protein>
    <submittedName>
        <fullName evidence="5">Thioredoxin family protein</fullName>
    </submittedName>
</protein>
<comment type="caution">
    <text evidence="5">The sequence shown here is derived from an EMBL/GenBank/DDBJ whole genome shotgun (WGS) entry which is preliminary data.</text>
</comment>
<keyword evidence="3" id="KW-0732">Signal</keyword>
<dbReference type="AlphaFoldDB" id="A0A929PUA2"/>
<dbReference type="InterPro" id="IPR017937">
    <property type="entry name" value="Thioredoxin_CS"/>
</dbReference>
<feature type="compositionally biased region" description="Low complexity" evidence="2">
    <location>
        <begin position="186"/>
        <end position="197"/>
    </location>
</feature>
<name>A0A929PUA2_9SPHI</name>